<protein>
    <recommendedName>
        <fullName evidence="1">Reverse transcriptase domain-containing protein</fullName>
    </recommendedName>
</protein>
<dbReference type="SUPFAM" id="SSF56672">
    <property type="entry name" value="DNA/RNA polymerases"/>
    <property type="match status" value="1"/>
</dbReference>
<dbReference type="Proteomes" id="UP001180020">
    <property type="component" value="Unassembled WGS sequence"/>
</dbReference>
<dbReference type="Pfam" id="PF00078">
    <property type="entry name" value="RVT_1"/>
    <property type="match status" value="1"/>
</dbReference>
<accession>A0AAV9FA50</accession>
<dbReference type="PROSITE" id="PS50878">
    <property type="entry name" value="RT_POL"/>
    <property type="match status" value="1"/>
</dbReference>
<dbReference type="EMBL" id="JAUJYO010000003">
    <property type="protein sequence ID" value="KAK1321143.1"/>
    <property type="molecule type" value="Genomic_DNA"/>
</dbReference>
<dbReference type="AlphaFoldDB" id="A0AAV9FA50"/>
<proteinExistence type="predicted"/>
<evidence type="ECO:0000259" key="1">
    <source>
        <dbReference type="PROSITE" id="PS50878"/>
    </source>
</evidence>
<dbReference type="InterPro" id="IPR043502">
    <property type="entry name" value="DNA/RNA_pol_sf"/>
</dbReference>
<dbReference type="InterPro" id="IPR000477">
    <property type="entry name" value="RT_dom"/>
</dbReference>
<reference evidence="2" key="2">
    <citation type="submission" date="2023-06" db="EMBL/GenBank/DDBJ databases">
        <authorList>
            <person name="Ma L."/>
            <person name="Liu K.-W."/>
            <person name="Li Z."/>
            <person name="Hsiao Y.-Y."/>
            <person name="Qi Y."/>
            <person name="Fu T."/>
            <person name="Tang G."/>
            <person name="Zhang D."/>
            <person name="Sun W.-H."/>
            <person name="Liu D.-K."/>
            <person name="Li Y."/>
            <person name="Chen G.-Z."/>
            <person name="Liu X.-D."/>
            <person name="Liao X.-Y."/>
            <person name="Jiang Y.-T."/>
            <person name="Yu X."/>
            <person name="Hao Y."/>
            <person name="Huang J."/>
            <person name="Zhao X.-W."/>
            <person name="Ke S."/>
            <person name="Chen Y.-Y."/>
            <person name="Wu W.-L."/>
            <person name="Hsu J.-L."/>
            <person name="Lin Y.-F."/>
            <person name="Huang M.-D."/>
            <person name="Li C.-Y."/>
            <person name="Huang L."/>
            <person name="Wang Z.-W."/>
            <person name="Zhao X."/>
            <person name="Zhong W.-Y."/>
            <person name="Peng D.-H."/>
            <person name="Ahmad S."/>
            <person name="Lan S."/>
            <person name="Zhang J.-S."/>
            <person name="Tsai W.-C."/>
            <person name="Van De Peer Y."/>
            <person name="Liu Z.-J."/>
        </authorList>
    </citation>
    <scope>NUCLEOTIDE SEQUENCE</scope>
    <source>
        <strain evidence="2">CP</strain>
        <tissue evidence="2">Leaves</tissue>
    </source>
</reference>
<evidence type="ECO:0000313" key="3">
    <source>
        <dbReference type="Proteomes" id="UP001180020"/>
    </source>
</evidence>
<keyword evidence="3" id="KW-1185">Reference proteome</keyword>
<organism evidence="2 3">
    <name type="scientific">Acorus calamus</name>
    <name type="common">Sweet flag</name>
    <dbReference type="NCBI Taxonomy" id="4465"/>
    <lineage>
        <taxon>Eukaryota</taxon>
        <taxon>Viridiplantae</taxon>
        <taxon>Streptophyta</taxon>
        <taxon>Embryophyta</taxon>
        <taxon>Tracheophyta</taxon>
        <taxon>Spermatophyta</taxon>
        <taxon>Magnoliopsida</taxon>
        <taxon>Liliopsida</taxon>
        <taxon>Acoraceae</taxon>
        <taxon>Acorus</taxon>
    </lineage>
</organism>
<dbReference type="PANTHER" id="PTHR33116:SF78">
    <property type="entry name" value="OS12G0587133 PROTEIN"/>
    <property type="match status" value="1"/>
</dbReference>
<reference evidence="2" key="1">
    <citation type="journal article" date="2023" name="Nat. Commun.">
        <title>Diploid and tetraploid genomes of Acorus and the evolution of monocots.</title>
        <authorList>
            <person name="Ma L."/>
            <person name="Liu K.W."/>
            <person name="Li Z."/>
            <person name="Hsiao Y.Y."/>
            <person name="Qi Y."/>
            <person name="Fu T."/>
            <person name="Tang G.D."/>
            <person name="Zhang D."/>
            <person name="Sun W.H."/>
            <person name="Liu D.K."/>
            <person name="Li Y."/>
            <person name="Chen G.Z."/>
            <person name="Liu X.D."/>
            <person name="Liao X.Y."/>
            <person name="Jiang Y.T."/>
            <person name="Yu X."/>
            <person name="Hao Y."/>
            <person name="Huang J."/>
            <person name="Zhao X.W."/>
            <person name="Ke S."/>
            <person name="Chen Y.Y."/>
            <person name="Wu W.L."/>
            <person name="Hsu J.L."/>
            <person name="Lin Y.F."/>
            <person name="Huang M.D."/>
            <person name="Li C.Y."/>
            <person name="Huang L."/>
            <person name="Wang Z.W."/>
            <person name="Zhao X."/>
            <person name="Zhong W.Y."/>
            <person name="Peng D.H."/>
            <person name="Ahmad S."/>
            <person name="Lan S."/>
            <person name="Zhang J.S."/>
            <person name="Tsai W.C."/>
            <person name="Van de Peer Y."/>
            <person name="Liu Z.J."/>
        </authorList>
    </citation>
    <scope>NUCLEOTIDE SEQUENCE</scope>
    <source>
        <strain evidence="2">CP</strain>
    </source>
</reference>
<gene>
    <name evidence="2" type="ORF">QJS10_CPA03g01111</name>
</gene>
<dbReference type="PANTHER" id="PTHR33116">
    <property type="entry name" value="REVERSE TRANSCRIPTASE ZINC-BINDING DOMAIN-CONTAINING PROTEIN-RELATED-RELATED"/>
    <property type="match status" value="1"/>
</dbReference>
<sequence>MVEECISTAKASVLVNGKPCGFFHINNGIRQGDPLSPLLFVIVTNVFSRVMKMAESTGWIHGLRCSQGGPRLSHVQYADDTIILSEADEYFIRGIHLICRVFSLLSGLQINFEKSAMLGINVGRQELDAYADIFQCQVQEFPVRHLGLPLHLSNFLKAEWAPMIERFEKRLEGWRGNLLSSGGHLILLQVVLSNLPIFFLSIFKIPKGIFDRIDGIRRRFLWCGPVREKKKVHLVKWEIVCSSKKQGGLGVLNLEDMNNALLSKWKWRWLTQSSLIWKPIVSDRYRFSSNQISVIPRGAPRASQIWSGILKATAHFMEAVRWKIGDGKSTLFWLDTWSGVLPLRDQFPRLFELIINKAGTVDQFYRREPQPGGWHFKMSEPLLHEEDASLSDLVYGLQGVLPLNSMADAAIWSPNPRDGFSVRGCYTWWRRNRPIMVEIAHKFKEIWKTKSPLKVRFFL</sequence>
<feature type="domain" description="Reverse transcriptase" evidence="1">
    <location>
        <begin position="1"/>
        <end position="150"/>
    </location>
</feature>
<name>A0AAV9FA50_ACOCL</name>
<evidence type="ECO:0000313" key="2">
    <source>
        <dbReference type="EMBL" id="KAK1321143.1"/>
    </source>
</evidence>
<comment type="caution">
    <text evidence="2">The sequence shown here is derived from an EMBL/GenBank/DDBJ whole genome shotgun (WGS) entry which is preliminary data.</text>
</comment>